<comment type="caution">
    <text evidence="1">The sequence shown here is derived from an EMBL/GenBank/DDBJ whole genome shotgun (WGS) entry which is preliminary data.</text>
</comment>
<sequence length="88" mass="10186">MLSVLKGERLSPLATRRGEARPLRLFPARRGEFKKACHGDQKAIGDVTFCKLRPLETYVTFANHEAAVQQYDYAALFFRPLFLVVDWW</sequence>
<proteinExistence type="predicted"/>
<evidence type="ECO:0000313" key="2">
    <source>
        <dbReference type="Proteomes" id="UP000824120"/>
    </source>
</evidence>
<protein>
    <submittedName>
        <fullName evidence="1">Uncharacterized protein</fullName>
    </submittedName>
</protein>
<dbReference type="Proteomes" id="UP000824120">
    <property type="component" value="Chromosome 6"/>
</dbReference>
<organism evidence="1 2">
    <name type="scientific">Solanum commersonii</name>
    <name type="common">Commerson's wild potato</name>
    <name type="synonym">Commerson's nightshade</name>
    <dbReference type="NCBI Taxonomy" id="4109"/>
    <lineage>
        <taxon>Eukaryota</taxon>
        <taxon>Viridiplantae</taxon>
        <taxon>Streptophyta</taxon>
        <taxon>Embryophyta</taxon>
        <taxon>Tracheophyta</taxon>
        <taxon>Spermatophyta</taxon>
        <taxon>Magnoliopsida</taxon>
        <taxon>eudicotyledons</taxon>
        <taxon>Gunneridae</taxon>
        <taxon>Pentapetalae</taxon>
        <taxon>asterids</taxon>
        <taxon>lamiids</taxon>
        <taxon>Solanales</taxon>
        <taxon>Solanaceae</taxon>
        <taxon>Solanoideae</taxon>
        <taxon>Solaneae</taxon>
        <taxon>Solanum</taxon>
    </lineage>
</organism>
<keyword evidence="2" id="KW-1185">Reference proteome</keyword>
<reference evidence="1 2" key="1">
    <citation type="submission" date="2020-09" db="EMBL/GenBank/DDBJ databases">
        <title>De no assembly of potato wild relative species, Solanum commersonii.</title>
        <authorList>
            <person name="Cho K."/>
        </authorList>
    </citation>
    <scope>NUCLEOTIDE SEQUENCE [LARGE SCALE GENOMIC DNA]</scope>
    <source>
        <strain evidence="1">LZ3.2</strain>
        <tissue evidence="1">Leaf</tissue>
    </source>
</reference>
<gene>
    <name evidence="1" type="ORF">H5410_030561</name>
</gene>
<dbReference type="EMBL" id="JACXVP010000006">
    <property type="protein sequence ID" value="KAG5599191.1"/>
    <property type="molecule type" value="Genomic_DNA"/>
</dbReference>
<dbReference type="AlphaFoldDB" id="A0A9J5YH89"/>
<accession>A0A9J5YH89</accession>
<evidence type="ECO:0000313" key="1">
    <source>
        <dbReference type="EMBL" id="KAG5599191.1"/>
    </source>
</evidence>
<name>A0A9J5YH89_SOLCO</name>